<gene>
    <name evidence="1" type="ORF">F4694_004959</name>
</gene>
<accession>A0A852TK89</accession>
<reference evidence="2" key="2">
    <citation type="submission" date="2020-08" db="EMBL/GenBank/DDBJ databases">
        <title>The Agave Microbiome: Exploring the role of microbial communities in plant adaptations to desert environments.</title>
        <authorList>
            <person name="Partida-Martinez L.P."/>
        </authorList>
    </citation>
    <scope>NUCLEOTIDE SEQUENCE [LARGE SCALE GENOMIC DNA]</scope>
    <source>
        <strain evidence="2">AT2.8</strain>
    </source>
</reference>
<comment type="caution">
    <text evidence="1">The sequence shown here is derived from an EMBL/GenBank/DDBJ whole genome shotgun (WGS) entry which is preliminary data.</text>
</comment>
<dbReference type="EMBL" id="JACCBX010000012">
    <property type="protein sequence ID" value="NYE08116.1"/>
    <property type="molecule type" value="Genomic_DNA"/>
</dbReference>
<name>A0A852TK89_9BACI</name>
<evidence type="ECO:0000313" key="1">
    <source>
        <dbReference type="EMBL" id="NYE08116.1"/>
    </source>
</evidence>
<dbReference type="Proteomes" id="UP000548423">
    <property type="component" value="Unassembled WGS sequence"/>
</dbReference>
<dbReference type="AlphaFoldDB" id="A0A852TK89"/>
<sequence>MTEEHVEKAIGSMQEVWSDRGVFRKGTWVNAEGLE</sequence>
<evidence type="ECO:0000313" key="2">
    <source>
        <dbReference type="Proteomes" id="UP000548423"/>
    </source>
</evidence>
<organism evidence="1 2">
    <name type="scientific">Neobacillus niacini</name>
    <dbReference type="NCBI Taxonomy" id="86668"/>
    <lineage>
        <taxon>Bacteria</taxon>
        <taxon>Bacillati</taxon>
        <taxon>Bacillota</taxon>
        <taxon>Bacilli</taxon>
        <taxon>Bacillales</taxon>
        <taxon>Bacillaceae</taxon>
        <taxon>Neobacillus</taxon>
    </lineage>
</organism>
<proteinExistence type="predicted"/>
<reference evidence="2" key="1">
    <citation type="submission" date="2020-07" db="EMBL/GenBank/DDBJ databases">
        <authorList>
            <person name="Partida-Martinez L."/>
            <person name="Huntemann M."/>
            <person name="Clum A."/>
            <person name="Wang J."/>
            <person name="Palaniappan K."/>
            <person name="Ritter S."/>
            <person name="Chen I.-M."/>
            <person name="Stamatis D."/>
            <person name="Reddy T."/>
            <person name="O'Malley R."/>
            <person name="Daum C."/>
            <person name="Shapiro N."/>
            <person name="Ivanova N."/>
            <person name="Kyrpides N."/>
            <person name="Woyke T."/>
        </authorList>
    </citation>
    <scope>NUCLEOTIDE SEQUENCE [LARGE SCALE GENOMIC DNA]</scope>
    <source>
        <strain evidence="2">AT2.8</strain>
    </source>
</reference>
<protein>
    <submittedName>
        <fullName evidence="1">Uncharacterized protein</fullName>
    </submittedName>
</protein>